<keyword evidence="5" id="KW-1185">Reference proteome</keyword>
<gene>
    <name evidence="4" type="ORF">FAB82_23930</name>
</gene>
<evidence type="ECO:0000256" key="2">
    <source>
        <dbReference type="PROSITE-ProRule" id="PRU00464"/>
    </source>
</evidence>
<dbReference type="RefSeq" id="WP_136537083.1">
    <property type="nucleotide sequence ID" value="NZ_STGY01000077.1"/>
</dbReference>
<accession>A0A4S8PW13</accession>
<dbReference type="PANTHER" id="PTHR46648">
    <property type="entry name" value="HIT FAMILY PROTEIN 1"/>
    <property type="match status" value="1"/>
</dbReference>
<reference evidence="5" key="1">
    <citation type="submission" date="2019-04" db="EMBL/GenBank/DDBJ databases">
        <title>Nocardioides xinjiangensis sp. nov.</title>
        <authorList>
            <person name="Liu S."/>
        </authorList>
    </citation>
    <scope>NUCLEOTIDE SEQUENCE [LARGE SCALE GENOMIC DNA]</scope>
    <source>
        <strain evidence="5">18</strain>
    </source>
</reference>
<evidence type="ECO:0000259" key="3">
    <source>
        <dbReference type="PROSITE" id="PS51084"/>
    </source>
</evidence>
<dbReference type="InterPro" id="IPR011146">
    <property type="entry name" value="HIT-like"/>
</dbReference>
<feature type="active site" description="Tele-AMP-histidine intermediate" evidence="1">
    <location>
        <position position="122"/>
    </location>
</feature>
<dbReference type="InterPro" id="IPR036265">
    <property type="entry name" value="HIT-like_sf"/>
</dbReference>
<evidence type="ECO:0000313" key="5">
    <source>
        <dbReference type="Proteomes" id="UP000308760"/>
    </source>
</evidence>
<dbReference type="Proteomes" id="UP000308760">
    <property type="component" value="Unassembled WGS sequence"/>
</dbReference>
<comment type="caution">
    <text evidence="4">The sequence shown here is derived from an EMBL/GenBank/DDBJ whole genome shotgun (WGS) entry which is preliminary data.</text>
</comment>
<dbReference type="Gene3D" id="3.30.428.10">
    <property type="entry name" value="HIT-like"/>
    <property type="match status" value="1"/>
</dbReference>
<feature type="short sequence motif" description="Histidine triad motif" evidence="2">
    <location>
        <begin position="118"/>
        <end position="122"/>
    </location>
</feature>
<proteinExistence type="predicted"/>
<dbReference type="AlphaFoldDB" id="A0A4S8PW13"/>
<organism evidence="4 5">
    <name type="scientific">Glycomyces buryatensis</name>
    <dbReference type="NCBI Taxonomy" id="2570927"/>
    <lineage>
        <taxon>Bacteria</taxon>
        <taxon>Bacillati</taxon>
        <taxon>Actinomycetota</taxon>
        <taxon>Actinomycetes</taxon>
        <taxon>Glycomycetales</taxon>
        <taxon>Glycomycetaceae</taxon>
        <taxon>Glycomyces</taxon>
    </lineage>
</organism>
<evidence type="ECO:0000256" key="1">
    <source>
        <dbReference type="PIRSR" id="PIRSR601310-1"/>
    </source>
</evidence>
<dbReference type="Pfam" id="PF01230">
    <property type="entry name" value="HIT"/>
    <property type="match status" value="1"/>
</dbReference>
<protein>
    <submittedName>
        <fullName evidence="4">HIT family protein</fullName>
    </submittedName>
</protein>
<evidence type="ECO:0000313" key="4">
    <source>
        <dbReference type="EMBL" id="THV34701.1"/>
    </source>
</evidence>
<dbReference type="PANTHER" id="PTHR46648:SF1">
    <property type="entry name" value="ADENOSINE 5'-MONOPHOSPHORAMIDASE HNT1"/>
    <property type="match status" value="1"/>
</dbReference>
<dbReference type="GO" id="GO:0003824">
    <property type="term" value="F:catalytic activity"/>
    <property type="evidence" value="ECO:0007669"/>
    <property type="project" value="InterPro"/>
</dbReference>
<reference evidence="4 5" key="2">
    <citation type="submission" date="2019-05" db="EMBL/GenBank/DDBJ databases">
        <title>Glycomyces buryatensis sp. nov.</title>
        <authorList>
            <person name="Nikitina E."/>
        </authorList>
    </citation>
    <scope>NUCLEOTIDE SEQUENCE [LARGE SCALE GENOMIC DNA]</scope>
    <source>
        <strain evidence="4 5">18</strain>
    </source>
</reference>
<dbReference type="EMBL" id="STGY01000077">
    <property type="protein sequence ID" value="THV34701.1"/>
    <property type="molecule type" value="Genomic_DNA"/>
</dbReference>
<dbReference type="InterPro" id="IPR001310">
    <property type="entry name" value="Histidine_triad_HIT"/>
</dbReference>
<name>A0A4S8PW13_9ACTN</name>
<dbReference type="SUPFAM" id="SSF54197">
    <property type="entry name" value="HIT-like"/>
    <property type="match status" value="1"/>
</dbReference>
<feature type="domain" description="HIT" evidence="3">
    <location>
        <begin position="26"/>
        <end position="133"/>
    </location>
</feature>
<dbReference type="PROSITE" id="PS51084">
    <property type="entry name" value="HIT_2"/>
    <property type="match status" value="1"/>
</dbReference>
<dbReference type="OrthoDB" id="9784774at2"/>
<sequence>MDDPGVAKVPFDIGAYVQRTKEGPCFICALVSGESEAFHEIVFEDRAHVAFLSRYPTLAGYTLVSPKRHIEDAVGGFTEEEYLAIQAVVRKVGLSLQAVLPVERVYVLSLGSRQGNAHAHWHVAPLPPGIPYEQQQFHALMAENGIIEQDPETKVKLAQRLRNAIHSQG</sequence>
<dbReference type="GO" id="GO:0009117">
    <property type="term" value="P:nucleotide metabolic process"/>
    <property type="evidence" value="ECO:0007669"/>
    <property type="project" value="TreeGrafter"/>
</dbReference>